<name>A0A485M0V6_9ZZZZ</name>
<proteinExistence type="predicted"/>
<accession>A0A485M0V6</accession>
<protein>
    <submittedName>
        <fullName evidence="1">Uncharacterized protein</fullName>
    </submittedName>
</protein>
<evidence type="ECO:0000313" key="1">
    <source>
        <dbReference type="EMBL" id="VFU15411.1"/>
    </source>
</evidence>
<dbReference type="AlphaFoldDB" id="A0A485M0V6"/>
<reference evidence="1" key="1">
    <citation type="submission" date="2019-03" db="EMBL/GenBank/DDBJ databases">
        <authorList>
            <person name="Hao L."/>
        </authorList>
    </citation>
    <scope>NUCLEOTIDE SEQUENCE</scope>
</reference>
<gene>
    <name evidence="1" type="ORF">SCFA_410055</name>
</gene>
<organism evidence="1">
    <name type="scientific">anaerobic digester metagenome</name>
    <dbReference type="NCBI Taxonomy" id="1263854"/>
    <lineage>
        <taxon>unclassified sequences</taxon>
        <taxon>metagenomes</taxon>
        <taxon>ecological metagenomes</taxon>
    </lineage>
</organism>
<dbReference type="EMBL" id="CAADRM010000105">
    <property type="protein sequence ID" value="VFU15411.1"/>
    <property type="molecule type" value="Genomic_DNA"/>
</dbReference>
<sequence>MPNAGEACIHNNTQAEHTDTNATNLFIKNCLLIEIDNQKNMMVSIFLNQHPNSEKT</sequence>